<dbReference type="STRING" id="1156395.DBT_0342"/>
<dbReference type="EMBL" id="MAGO01000001">
    <property type="protein sequence ID" value="OCC16525.1"/>
    <property type="molecule type" value="Genomic_DNA"/>
</dbReference>
<reference evidence="1 2" key="1">
    <citation type="submission" date="2016-06" db="EMBL/GenBank/DDBJ databases">
        <title>Respiratory ammonification of nitrate coupled to the oxidation of elemental sulfur in deep-sea autotrophic thermophilic bacteria.</title>
        <authorList>
            <person name="Slobodkina G.B."/>
            <person name="Mardanov A.V."/>
            <person name="Ravin N.V."/>
            <person name="Frolova A.A."/>
            <person name="Viryasiv M.B."/>
            <person name="Chernyh N.A."/>
            <person name="Bonch-Osmolovskaya E.A."/>
            <person name="Slobodkin A.I."/>
        </authorList>
    </citation>
    <scope>NUCLEOTIDE SEQUENCE [LARGE SCALE GENOMIC DNA]</scope>
    <source>
        <strain evidence="1 2">S69</strain>
    </source>
</reference>
<protein>
    <submittedName>
        <fullName evidence="1">Uncharacterized protein</fullName>
    </submittedName>
</protein>
<evidence type="ECO:0000313" key="2">
    <source>
        <dbReference type="Proteomes" id="UP000093080"/>
    </source>
</evidence>
<evidence type="ECO:0000313" key="1">
    <source>
        <dbReference type="EMBL" id="OCC16525.1"/>
    </source>
</evidence>
<gene>
    <name evidence="1" type="ORF">DBT_0342</name>
</gene>
<comment type="caution">
    <text evidence="1">The sequence shown here is derived from an EMBL/GenBank/DDBJ whole genome shotgun (WGS) entry which is preliminary data.</text>
</comment>
<proteinExistence type="predicted"/>
<accession>A0A1B9F9I9</accession>
<sequence length="64" mass="7061">MCQTNESGSFIAPPFRPTILKQFRASAISHPSKGAGGFVIKVKPCNSPNMPVWAIFVIEDLEWI</sequence>
<organism evidence="1 2">
    <name type="scientific">Dissulfuribacter thermophilus</name>
    <dbReference type="NCBI Taxonomy" id="1156395"/>
    <lineage>
        <taxon>Bacteria</taxon>
        <taxon>Pseudomonadati</taxon>
        <taxon>Thermodesulfobacteriota</taxon>
        <taxon>Dissulfuribacteria</taxon>
        <taxon>Dissulfuribacterales</taxon>
        <taxon>Dissulfuribacteraceae</taxon>
        <taxon>Dissulfuribacter</taxon>
    </lineage>
</organism>
<name>A0A1B9F9I9_9BACT</name>
<dbReference type="Proteomes" id="UP000093080">
    <property type="component" value="Unassembled WGS sequence"/>
</dbReference>
<keyword evidence="2" id="KW-1185">Reference proteome</keyword>
<dbReference type="AlphaFoldDB" id="A0A1B9F9I9"/>